<dbReference type="STRING" id="1399860.A0A2C5XGX5"/>
<evidence type="ECO:0000313" key="5">
    <source>
        <dbReference type="Proteomes" id="UP000226192"/>
    </source>
</evidence>
<feature type="region of interest" description="Disordered" evidence="1">
    <location>
        <begin position="687"/>
        <end position="834"/>
    </location>
</feature>
<keyword evidence="5" id="KW-1185">Reference proteome</keyword>
<keyword evidence="2" id="KW-0812">Transmembrane</keyword>
<evidence type="ECO:0000256" key="2">
    <source>
        <dbReference type="SAM" id="Phobius"/>
    </source>
</evidence>
<feature type="compositionally biased region" description="Low complexity" evidence="1">
    <location>
        <begin position="819"/>
        <end position="834"/>
    </location>
</feature>
<dbReference type="SUPFAM" id="SSF49313">
    <property type="entry name" value="Cadherin-like"/>
    <property type="match status" value="3"/>
</dbReference>
<gene>
    <name evidence="4" type="ORF">CDD81_7355</name>
</gene>
<protein>
    <recommendedName>
        <fullName evidence="6">Dystroglycan-type cadherin-like domain-containing protein</fullName>
    </recommendedName>
</protein>
<keyword evidence="3" id="KW-0732">Signal</keyword>
<dbReference type="InterPro" id="IPR015919">
    <property type="entry name" value="Cadherin-like_sf"/>
</dbReference>
<dbReference type="GO" id="GO:0016020">
    <property type="term" value="C:membrane"/>
    <property type="evidence" value="ECO:0007669"/>
    <property type="project" value="InterPro"/>
</dbReference>
<evidence type="ECO:0000256" key="3">
    <source>
        <dbReference type="SAM" id="SignalP"/>
    </source>
</evidence>
<dbReference type="Proteomes" id="UP000226192">
    <property type="component" value="Unassembled WGS sequence"/>
</dbReference>
<evidence type="ECO:0008006" key="6">
    <source>
        <dbReference type="Google" id="ProtNLM"/>
    </source>
</evidence>
<feature type="compositionally biased region" description="Polar residues" evidence="1">
    <location>
        <begin position="711"/>
        <end position="738"/>
    </location>
</feature>
<sequence length="834" mass="89059">MASLVLVLMAPLASCQPVLSFPLNSQLPLAARTNQPFSYSFSPATFTSDSHMWYSLGQHPRWLSLEPHGRRLHGTPADADLPPGDVVGQEVEIIATDDTGSTAMNATLVVSRSPAPKVEVPLSEQIARFGKFSAPSSILSYPSTDFKLSFDARTFGKKDLNYYAASGDNSPLPSWISFDAPSLTFWGQTPPFKSLIQPPHTFDFNLIASDIVGFSASMLQFSIVVGSHQLTMDKPIMALNASRGAKLHYDDWQHEIRLDHGPVPLSRLRATVDDLPAWLAFDSTTGALEGTPGSDAHSTNFTVSFHDEFADKLDVVTVVNVASGLFSTTMDDVEAQPGSEFSVDLAKYLRRPDDTLVDMTTNPRQDWLKMDGFNMSGHVPATANGGFDIVIRAASKSSELKETDTLKVLFTGPTPAQASLGPAVPTGSPTGTQHDAHGSVAPAEPASPQSGSLSTRQILVATIVPILSIAFLLLVICLLRRRSKQRALTGPSYRANISKPMASPRPDDASPWFGRRGPKALAKPEKAFFAAAASHSSRHHSSDTLGAASHHLPAPPTSAGTATIRSVGTSEFDGQRESWVTVEADDLATVPSNQPWQSHMAFPNYADRLLPASSFASDTVLHDLESGLDMAMSSVDNVASLQNTPAAVYRPQLQAQASCDSLGAHSLASYSAPSIDSDALRPQPNWETLAESEPPSSLGDVPALFGPPPADSQQWYDVDSSHASRSLATNTSFGSSENWRVVAPRGPQTSSSCLPPPPAPESLSDAPCNFSKPRIASRPIDAAPLPPPLAPTSRNGSPAHLESAPSSDASRWWHDKHSSGPASLQQSSSFVAFL</sequence>
<dbReference type="OrthoDB" id="41532at2759"/>
<keyword evidence="2" id="KW-1133">Transmembrane helix</keyword>
<evidence type="ECO:0000313" key="4">
    <source>
        <dbReference type="EMBL" id="PHH62228.1"/>
    </source>
</evidence>
<comment type="caution">
    <text evidence="4">The sequence shown here is derived from an EMBL/GenBank/DDBJ whole genome shotgun (WGS) entry which is preliminary data.</text>
</comment>
<dbReference type="InterPro" id="IPR013783">
    <property type="entry name" value="Ig-like_fold"/>
</dbReference>
<feature type="region of interest" description="Disordered" evidence="1">
    <location>
        <begin position="539"/>
        <end position="562"/>
    </location>
</feature>
<feature type="chain" id="PRO_5012632211" description="Dystroglycan-type cadherin-like domain-containing protein" evidence="3">
    <location>
        <begin position="16"/>
        <end position="834"/>
    </location>
</feature>
<feature type="transmembrane region" description="Helical" evidence="2">
    <location>
        <begin position="458"/>
        <end position="479"/>
    </location>
</feature>
<name>A0A2C5XGX5_9HYPO</name>
<feature type="signal peptide" evidence="3">
    <location>
        <begin position="1"/>
        <end position="15"/>
    </location>
</feature>
<accession>A0A2C5XGX5</accession>
<proteinExistence type="predicted"/>
<reference evidence="4 5" key="1">
    <citation type="submission" date="2017-06" db="EMBL/GenBank/DDBJ databases">
        <title>Ant-infecting Ophiocordyceps genomes reveal a high diversity of potential behavioral manipulation genes and a possible major role for enterotoxins.</title>
        <authorList>
            <person name="De Bekker C."/>
            <person name="Evans H.C."/>
            <person name="Brachmann A."/>
            <person name="Hughes D.P."/>
        </authorList>
    </citation>
    <scope>NUCLEOTIDE SEQUENCE [LARGE SCALE GENOMIC DNA]</scope>
    <source>
        <strain evidence="4 5">Map64</strain>
    </source>
</reference>
<feature type="region of interest" description="Disordered" evidence="1">
    <location>
        <begin position="413"/>
        <end position="451"/>
    </location>
</feature>
<keyword evidence="2" id="KW-0472">Membrane</keyword>
<organism evidence="4 5">
    <name type="scientific">Ophiocordyceps australis</name>
    <dbReference type="NCBI Taxonomy" id="1399860"/>
    <lineage>
        <taxon>Eukaryota</taxon>
        <taxon>Fungi</taxon>
        <taxon>Dikarya</taxon>
        <taxon>Ascomycota</taxon>
        <taxon>Pezizomycotina</taxon>
        <taxon>Sordariomycetes</taxon>
        <taxon>Hypocreomycetidae</taxon>
        <taxon>Hypocreales</taxon>
        <taxon>Ophiocordycipitaceae</taxon>
        <taxon>Ophiocordyceps</taxon>
    </lineage>
</organism>
<dbReference type="EMBL" id="NJET01000078">
    <property type="protein sequence ID" value="PHH62228.1"/>
    <property type="molecule type" value="Genomic_DNA"/>
</dbReference>
<dbReference type="GO" id="GO:0005509">
    <property type="term" value="F:calcium ion binding"/>
    <property type="evidence" value="ECO:0007669"/>
    <property type="project" value="InterPro"/>
</dbReference>
<dbReference type="Gene3D" id="2.60.40.10">
    <property type="entry name" value="Immunoglobulins"/>
    <property type="match status" value="3"/>
</dbReference>
<dbReference type="Pfam" id="PF05345">
    <property type="entry name" value="He_PIG"/>
    <property type="match status" value="1"/>
</dbReference>
<evidence type="ECO:0000256" key="1">
    <source>
        <dbReference type="SAM" id="MobiDB-lite"/>
    </source>
</evidence>
<dbReference type="AlphaFoldDB" id="A0A2C5XGX5"/>